<dbReference type="CDD" id="cd00118">
    <property type="entry name" value="LysM"/>
    <property type="match status" value="2"/>
</dbReference>
<feature type="domain" description="Peptidase M14" evidence="11">
    <location>
        <begin position="108"/>
        <end position="394"/>
    </location>
</feature>
<dbReference type="InterPro" id="IPR036779">
    <property type="entry name" value="LysM_dom_sf"/>
</dbReference>
<proteinExistence type="inferred from homology"/>
<evidence type="ECO:0000256" key="8">
    <source>
        <dbReference type="PROSITE-ProRule" id="PRU01379"/>
    </source>
</evidence>
<dbReference type="AlphaFoldDB" id="A0A2U1K8C7"/>
<evidence type="ECO:0000256" key="6">
    <source>
        <dbReference type="ARBA" id="ARBA00022833"/>
    </source>
</evidence>
<dbReference type="InterPro" id="IPR000834">
    <property type="entry name" value="Peptidase_M14"/>
</dbReference>
<dbReference type="GO" id="GO:0006508">
    <property type="term" value="P:proteolysis"/>
    <property type="evidence" value="ECO:0007669"/>
    <property type="project" value="UniProtKB-KW"/>
</dbReference>
<dbReference type="CDD" id="cd06229">
    <property type="entry name" value="M14_Endopeptidase_I"/>
    <property type="match status" value="1"/>
</dbReference>
<dbReference type="InterPro" id="IPR034274">
    <property type="entry name" value="ENP1_M14_CPD"/>
</dbReference>
<dbReference type="PROSITE" id="PS00132">
    <property type="entry name" value="CARBOXYPEPT_ZN_1"/>
    <property type="match status" value="1"/>
</dbReference>
<dbReference type="OrthoDB" id="9802862at2"/>
<keyword evidence="7" id="KW-0482">Metalloprotease</keyword>
<comment type="similarity">
    <text evidence="2 8">Belongs to the peptidase M14 family.</text>
</comment>
<feature type="active site" description="Proton donor/acceptor" evidence="8">
    <location>
        <position position="366"/>
    </location>
</feature>
<comment type="cofactor">
    <cofactor evidence="1">
        <name>Zn(2+)</name>
        <dbReference type="ChEBI" id="CHEBI:29105"/>
    </cofactor>
</comment>
<dbReference type="Proteomes" id="UP000245998">
    <property type="component" value="Unassembled WGS sequence"/>
</dbReference>
<evidence type="ECO:0000256" key="1">
    <source>
        <dbReference type="ARBA" id="ARBA00001947"/>
    </source>
</evidence>
<dbReference type="SMART" id="SM00631">
    <property type="entry name" value="Zn_pept"/>
    <property type="match status" value="1"/>
</dbReference>
<dbReference type="RefSeq" id="WP_116552833.1">
    <property type="nucleotide sequence ID" value="NZ_QCZG01000001.1"/>
</dbReference>
<gene>
    <name evidence="12" type="ORF">DCC39_00065</name>
</gene>
<protein>
    <submittedName>
        <fullName evidence="12">Peptidase M14</fullName>
    </submittedName>
</protein>
<dbReference type="Pfam" id="PF00246">
    <property type="entry name" value="Peptidase_M14"/>
    <property type="match status" value="1"/>
</dbReference>
<keyword evidence="3" id="KW-0645">Protease</keyword>
<keyword evidence="13" id="KW-1185">Reference proteome</keyword>
<dbReference type="InterPro" id="IPR057246">
    <property type="entry name" value="CARBOXYPEPT_ZN_1"/>
</dbReference>
<dbReference type="InterPro" id="IPR018392">
    <property type="entry name" value="LysM"/>
</dbReference>
<dbReference type="GO" id="GO:0008270">
    <property type="term" value="F:zinc ion binding"/>
    <property type="evidence" value="ECO:0007669"/>
    <property type="project" value="InterPro"/>
</dbReference>
<evidence type="ECO:0000256" key="7">
    <source>
        <dbReference type="ARBA" id="ARBA00023049"/>
    </source>
</evidence>
<sequence>MELVVQRGHTFWLYSQLFQIPLQLIVDSNKEADPMNLKIGETIKIPGFISSAYTIQPGDTFWSISSKRNIPLQQLLFINSGIEPTHLRAGTTIKLPIRITWRLIDGKKNYDYETLVRDIRMLLTVYPFIQQGSIGNSVMQKQIPEMIVGTGPKKVHVNGSFHANEWITTSILMTFLNDYLLALTNQTCIRNVPSLSLYEKTFLSIVPMVNPDGVNLVLYGPPDEEPYKSNVLKLNNGSKEFSGWKANIRGIDLNNQFPARWSIEKERKPKEPGPRDYPGQKPLSEPESIAIANLTKRRNFDRVLAFHSQGKEIYWGFEGFEPPIAETIVSEFARASGYKPVRYLDSYAGYKDWFIQEWKRSGFTIEVGMGVNPLPLLQFDEIYYDNLGILLASLYM</sequence>
<evidence type="ECO:0000313" key="13">
    <source>
        <dbReference type="Proteomes" id="UP000245998"/>
    </source>
</evidence>
<feature type="domain" description="LysM" evidence="10">
    <location>
        <begin position="51"/>
        <end position="95"/>
    </location>
</feature>
<dbReference type="Pfam" id="PF01476">
    <property type="entry name" value="LysM"/>
    <property type="match status" value="2"/>
</dbReference>
<dbReference type="Gene3D" id="3.40.630.10">
    <property type="entry name" value="Zn peptidases"/>
    <property type="match status" value="1"/>
</dbReference>
<organism evidence="12 13">
    <name type="scientific">Pueribacillus theae</name>
    <dbReference type="NCBI Taxonomy" id="2171751"/>
    <lineage>
        <taxon>Bacteria</taxon>
        <taxon>Bacillati</taxon>
        <taxon>Bacillota</taxon>
        <taxon>Bacilli</taxon>
        <taxon>Bacillales</taxon>
        <taxon>Bacillaceae</taxon>
        <taxon>Pueribacillus</taxon>
    </lineage>
</organism>
<feature type="region of interest" description="Disordered" evidence="9">
    <location>
        <begin position="263"/>
        <end position="284"/>
    </location>
</feature>
<dbReference type="SMART" id="SM00257">
    <property type="entry name" value="LysM"/>
    <property type="match status" value="2"/>
</dbReference>
<comment type="caution">
    <text evidence="12">The sequence shown here is derived from an EMBL/GenBank/DDBJ whole genome shotgun (WGS) entry which is preliminary data.</text>
</comment>
<name>A0A2U1K8C7_9BACI</name>
<evidence type="ECO:0000259" key="11">
    <source>
        <dbReference type="PROSITE" id="PS52035"/>
    </source>
</evidence>
<dbReference type="EMBL" id="QCZG01000001">
    <property type="protein sequence ID" value="PWA13328.1"/>
    <property type="molecule type" value="Genomic_DNA"/>
</dbReference>
<feature type="domain" description="LysM" evidence="10">
    <location>
        <begin position="1"/>
        <end position="45"/>
    </location>
</feature>
<keyword evidence="5" id="KW-0378">Hydrolase</keyword>
<keyword evidence="4" id="KW-0479">Metal-binding</keyword>
<evidence type="ECO:0000256" key="2">
    <source>
        <dbReference type="ARBA" id="ARBA00005988"/>
    </source>
</evidence>
<evidence type="ECO:0000313" key="12">
    <source>
        <dbReference type="EMBL" id="PWA13328.1"/>
    </source>
</evidence>
<dbReference type="PANTHER" id="PTHR11705">
    <property type="entry name" value="PROTEASE FAMILY M14 CARBOXYPEPTIDASE A,B"/>
    <property type="match status" value="1"/>
</dbReference>
<evidence type="ECO:0000256" key="9">
    <source>
        <dbReference type="SAM" id="MobiDB-lite"/>
    </source>
</evidence>
<dbReference type="SUPFAM" id="SSF53187">
    <property type="entry name" value="Zn-dependent exopeptidases"/>
    <property type="match status" value="1"/>
</dbReference>
<dbReference type="GO" id="GO:0004181">
    <property type="term" value="F:metallocarboxypeptidase activity"/>
    <property type="evidence" value="ECO:0007669"/>
    <property type="project" value="InterPro"/>
</dbReference>
<evidence type="ECO:0000256" key="5">
    <source>
        <dbReference type="ARBA" id="ARBA00022801"/>
    </source>
</evidence>
<evidence type="ECO:0000256" key="3">
    <source>
        <dbReference type="ARBA" id="ARBA00022670"/>
    </source>
</evidence>
<dbReference type="PROSITE" id="PS52035">
    <property type="entry name" value="PEPTIDASE_M14"/>
    <property type="match status" value="1"/>
</dbReference>
<keyword evidence="6" id="KW-0862">Zinc</keyword>
<evidence type="ECO:0000259" key="10">
    <source>
        <dbReference type="PROSITE" id="PS51782"/>
    </source>
</evidence>
<dbReference type="PROSITE" id="PS51782">
    <property type="entry name" value="LYSM"/>
    <property type="match status" value="2"/>
</dbReference>
<reference evidence="12 13" key="1">
    <citation type="submission" date="2018-04" db="EMBL/GenBank/DDBJ databases">
        <title>Camelliibacillus theae gen. nov., sp. nov., isolated from Pu'er tea.</title>
        <authorList>
            <person name="Niu L."/>
        </authorList>
    </citation>
    <scope>NUCLEOTIDE SEQUENCE [LARGE SCALE GENOMIC DNA]</scope>
    <source>
        <strain evidence="12 13">T8</strain>
    </source>
</reference>
<evidence type="ECO:0000256" key="4">
    <source>
        <dbReference type="ARBA" id="ARBA00022723"/>
    </source>
</evidence>
<feature type="compositionally biased region" description="Basic and acidic residues" evidence="9">
    <location>
        <begin position="263"/>
        <end position="274"/>
    </location>
</feature>
<accession>A0A2U1K8C7</accession>
<dbReference type="SUPFAM" id="SSF54106">
    <property type="entry name" value="LysM domain"/>
    <property type="match status" value="1"/>
</dbReference>
<dbReference type="PANTHER" id="PTHR11705:SF143">
    <property type="entry name" value="SLL0236 PROTEIN"/>
    <property type="match status" value="1"/>
</dbReference>
<dbReference type="Gene3D" id="3.10.350.10">
    <property type="entry name" value="LysM domain"/>
    <property type="match status" value="2"/>
</dbReference>
<dbReference type="GO" id="GO:0005615">
    <property type="term" value="C:extracellular space"/>
    <property type="evidence" value="ECO:0007669"/>
    <property type="project" value="TreeGrafter"/>
</dbReference>